<sequence length="255" mass="28899">MKRTLLIGTLLSLSLTLSAQPSLTLLSHELVPFTYHHDGQLDGVAVRLIQQIQDELGETYPIRIYPFKRALALTRLEPGYALFVTHWAPEREPLFKWVGPLFLNKVIIYQPPSPRHKLKSLDGLRHLPRVGVVLGNADDERLTREGYTNLVRYQTVDEALQRLVLGKIDAFPVGEMVLDATLEQRGLSHRIVTNSGVVLHESWLYLAFSRDQDDAVIARWQSALDRVRLKSGRGSLPPHQDRTSYQAAQQDPADQ</sequence>
<evidence type="ECO:0000313" key="4">
    <source>
        <dbReference type="Proteomes" id="UP000675653"/>
    </source>
</evidence>
<evidence type="ECO:0000313" key="3">
    <source>
        <dbReference type="EMBL" id="MBR7628187.1"/>
    </source>
</evidence>
<dbReference type="EMBL" id="JAGRZL010000011">
    <property type="protein sequence ID" value="MBR7628187.1"/>
    <property type="molecule type" value="Genomic_DNA"/>
</dbReference>
<dbReference type="Gene3D" id="3.40.190.10">
    <property type="entry name" value="Periplasmic binding protein-like II"/>
    <property type="match status" value="2"/>
</dbReference>
<evidence type="ECO:0000256" key="1">
    <source>
        <dbReference type="SAM" id="MobiDB-lite"/>
    </source>
</evidence>
<feature type="region of interest" description="Disordered" evidence="1">
    <location>
        <begin position="231"/>
        <end position="255"/>
    </location>
</feature>
<feature type="chain" id="PRO_5047057677" evidence="2">
    <location>
        <begin position="20"/>
        <end position="255"/>
    </location>
</feature>
<dbReference type="RefSeq" id="WP_042038539.1">
    <property type="nucleotide sequence ID" value="NZ_CAWMAJ010000086.1"/>
</dbReference>
<evidence type="ECO:0000256" key="2">
    <source>
        <dbReference type="SAM" id="SignalP"/>
    </source>
</evidence>
<organism evidence="3 4">
    <name type="scientific">Aeromonas popoffii</name>
    <dbReference type="NCBI Taxonomy" id="70856"/>
    <lineage>
        <taxon>Bacteria</taxon>
        <taxon>Pseudomonadati</taxon>
        <taxon>Pseudomonadota</taxon>
        <taxon>Gammaproteobacteria</taxon>
        <taxon>Aeromonadales</taxon>
        <taxon>Aeromonadaceae</taxon>
        <taxon>Aeromonas</taxon>
    </lineage>
</organism>
<dbReference type="PANTHER" id="PTHR38834:SF3">
    <property type="entry name" value="SOLUTE-BINDING PROTEIN FAMILY 3_N-TERMINAL DOMAIN-CONTAINING PROTEIN"/>
    <property type="match status" value="1"/>
</dbReference>
<dbReference type="PANTHER" id="PTHR38834">
    <property type="entry name" value="PERIPLASMIC SUBSTRATE BINDING PROTEIN FAMILY 3"/>
    <property type="match status" value="1"/>
</dbReference>
<reference evidence="3 4" key="1">
    <citation type="submission" date="2021-04" db="EMBL/GenBank/DDBJ databases">
        <title>Draft Genome of Aeromonas popoffii ID682, isolated from a natural water source in Idaho.</title>
        <authorList>
            <person name="Testerman T."/>
            <person name="Graf J."/>
        </authorList>
    </citation>
    <scope>NUCLEOTIDE SEQUENCE [LARGE SCALE GENOMIC DNA]</scope>
    <source>
        <strain evidence="3 4">ID682</strain>
    </source>
</reference>
<gene>
    <name evidence="3" type="ORF">KAT72_03855</name>
</gene>
<keyword evidence="4" id="KW-1185">Reference proteome</keyword>
<proteinExistence type="predicted"/>
<protein>
    <submittedName>
        <fullName evidence="3">Transporter substrate-binding domain-containing protein</fullName>
    </submittedName>
</protein>
<name>A0ABS5GM55_9GAMM</name>
<comment type="caution">
    <text evidence="3">The sequence shown here is derived from an EMBL/GenBank/DDBJ whole genome shotgun (WGS) entry which is preliminary data.</text>
</comment>
<keyword evidence="2" id="KW-0732">Signal</keyword>
<dbReference type="Proteomes" id="UP000675653">
    <property type="component" value="Unassembled WGS sequence"/>
</dbReference>
<dbReference type="SUPFAM" id="SSF53850">
    <property type="entry name" value="Periplasmic binding protein-like II"/>
    <property type="match status" value="1"/>
</dbReference>
<feature type="signal peptide" evidence="2">
    <location>
        <begin position="1"/>
        <end position="19"/>
    </location>
</feature>
<accession>A0ABS5GM55</accession>